<dbReference type="AlphaFoldDB" id="A0A4Q0SYJ9"/>
<keyword evidence="3" id="KW-0472">Membrane</keyword>
<dbReference type="PANTHER" id="PTHR32309:SF13">
    <property type="entry name" value="FERRIC ENTEROBACTIN TRANSPORT PROTEIN FEPE"/>
    <property type="match status" value="1"/>
</dbReference>
<proteinExistence type="predicted"/>
<comment type="caution">
    <text evidence="4">The sequence shown here is derived from an EMBL/GenBank/DDBJ whole genome shotgun (WGS) entry which is preliminary data.</text>
</comment>
<dbReference type="GO" id="GO:0005886">
    <property type="term" value="C:plasma membrane"/>
    <property type="evidence" value="ECO:0007669"/>
    <property type="project" value="TreeGrafter"/>
</dbReference>
<dbReference type="RefSeq" id="WP_128914354.1">
    <property type="nucleotide sequence ID" value="NZ_RDSM01000003.1"/>
</dbReference>
<dbReference type="Proteomes" id="UP000289437">
    <property type="component" value="Unassembled WGS sequence"/>
</dbReference>
<name>A0A4Q0SYJ9_9BACT</name>
<organism evidence="4 5">
    <name type="scientific">Granulicella sibirica</name>
    <dbReference type="NCBI Taxonomy" id="2479048"/>
    <lineage>
        <taxon>Bacteria</taxon>
        <taxon>Pseudomonadati</taxon>
        <taxon>Acidobacteriota</taxon>
        <taxon>Terriglobia</taxon>
        <taxon>Terriglobales</taxon>
        <taxon>Acidobacteriaceae</taxon>
        <taxon>Granulicella</taxon>
    </lineage>
</organism>
<dbReference type="GO" id="GO:0004713">
    <property type="term" value="F:protein tyrosine kinase activity"/>
    <property type="evidence" value="ECO:0007669"/>
    <property type="project" value="TreeGrafter"/>
</dbReference>
<sequence>MLGHRKLVVEDYLDILKRRRWIIAIPVIILPILAVAVTFKIAPRFVSQTLVIIEEQKVPDEYVKSVISENLDGRLASMKEQILSRSRIQPVIERYNLYPSKRANMDDRIDLARKNITIKPIHSEIAHAGGLPGFFITFTANDAHTAQLVCADITSLFLSENLRAREESSQGTTDFLKGQLDDAKRSLDEQDAKLANFQRQYIGKLPGQEAPNLNMLTSLNTQLEAATQALARMEQDKTYQESMLSQIAQSAPAGASPTQAATPQAQETELLALQSQEAELLAHYTPEHPDVIAVRHKIADIRRSMERASQAPVSAGGVSAPSRYDPLPVQQLRAQIHSADIGIQAKRREQQQIESQVHTYQDRIQSSPLVEEQYKQLTRDYDTAQKFYDDLLTKMNHSKMATDLEKRQQGEQFRVMDEPNLPEAPTFPKKWIFGLGGLFGGLLFGLAITAFLEYKDTSIRSERDIWAFTKLPTLAVIEYSGEIQTENTRVNSQIIERPDRTIERLPPAKETLIKAHY</sequence>
<reference evidence="4 5" key="1">
    <citation type="submission" date="2018-11" db="EMBL/GenBank/DDBJ databases">
        <authorList>
            <person name="Mardanov A.V."/>
            <person name="Ravin N.V."/>
            <person name="Dedysh S.N."/>
        </authorList>
    </citation>
    <scope>NUCLEOTIDE SEQUENCE [LARGE SCALE GENOMIC DNA]</scope>
    <source>
        <strain evidence="4 5">AF10</strain>
    </source>
</reference>
<dbReference type="OrthoDB" id="9795292at2"/>
<reference evidence="5" key="2">
    <citation type="submission" date="2019-02" db="EMBL/GenBank/DDBJ databases">
        <title>Granulicella sibirica sp. nov., a psychrotolerant acidobacterium isolated from an organic soil layer in forested tundra, West Siberia.</title>
        <authorList>
            <person name="Oshkin I.Y."/>
            <person name="Kulichevskaya I.S."/>
            <person name="Rijpstra W.I.C."/>
            <person name="Sinninghe Damste J.S."/>
            <person name="Rakitin A.L."/>
            <person name="Ravin N.V."/>
            <person name="Dedysh S.N."/>
        </authorList>
    </citation>
    <scope>NUCLEOTIDE SEQUENCE [LARGE SCALE GENOMIC DNA]</scope>
    <source>
        <strain evidence="5">AF10</strain>
    </source>
</reference>
<evidence type="ECO:0000256" key="2">
    <source>
        <dbReference type="SAM" id="MobiDB-lite"/>
    </source>
</evidence>
<evidence type="ECO:0000313" key="4">
    <source>
        <dbReference type="EMBL" id="RXH54589.1"/>
    </source>
</evidence>
<accession>A0A4Q0SYJ9</accession>
<keyword evidence="1" id="KW-0175">Coiled coil</keyword>
<keyword evidence="3" id="KW-0812">Transmembrane</keyword>
<gene>
    <name evidence="4" type="ORF">GRAN_3693</name>
</gene>
<keyword evidence="5" id="KW-1185">Reference proteome</keyword>
<feature type="coiled-coil region" evidence="1">
    <location>
        <begin position="180"/>
        <end position="236"/>
    </location>
</feature>
<feature type="transmembrane region" description="Helical" evidence="3">
    <location>
        <begin position="431"/>
        <end position="452"/>
    </location>
</feature>
<evidence type="ECO:0000256" key="3">
    <source>
        <dbReference type="SAM" id="Phobius"/>
    </source>
</evidence>
<evidence type="ECO:0000256" key="1">
    <source>
        <dbReference type="SAM" id="Coils"/>
    </source>
</evidence>
<dbReference type="PANTHER" id="PTHR32309">
    <property type="entry name" value="TYROSINE-PROTEIN KINASE"/>
    <property type="match status" value="1"/>
</dbReference>
<protein>
    <submittedName>
        <fullName evidence="4">Lipopolysaccharide biosynthesis</fullName>
    </submittedName>
</protein>
<dbReference type="EMBL" id="RDSM01000003">
    <property type="protein sequence ID" value="RXH54589.1"/>
    <property type="molecule type" value="Genomic_DNA"/>
</dbReference>
<feature type="transmembrane region" description="Helical" evidence="3">
    <location>
        <begin position="21"/>
        <end position="42"/>
    </location>
</feature>
<evidence type="ECO:0000313" key="5">
    <source>
        <dbReference type="Proteomes" id="UP000289437"/>
    </source>
</evidence>
<keyword evidence="3" id="KW-1133">Transmembrane helix</keyword>
<dbReference type="InterPro" id="IPR050445">
    <property type="entry name" value="Bact_polysacc_biosynth/exp"/>
</dbReference>
<feature type="region of interest" description="Disordered" evidence="2">
    <location>
        <begin position="242"/>
        <end position="265"/>
    </location>
</feature>
<feature type="compositionally biased region" description="Low complexity" evidence="2">
    <location>
        <begin position="248"/>
        <end position="265"/>
    </location>
</feature>